<evidence type="ECO:0000313" key="1">
    <source>
        <dbReference type="EMBL" id="OMJ28814.1"/>
    </source>
</evidence>
<gene>
    <name evidence="1" type="ORF">AYI69_g1704</name>
</gene>
<dbReference type="EMBL" id="LSSM01000471">
    <property type="protein sequence ID" value="OMJ28814.1"/>
    <property type="molecule type" value="Genomic_DNA"/>
</dbReference>
<protein>
    <submittedName>
        <fullName evidence="1">Uncharacterized protein</fullName>
    </submittedName>
</protein>
<reference evidence="2" key="1">
    <citation type="submission" date="2017-01" db="EMBL/GenBank/DDBJ databases">
        <authorList>
            <person name="Wang Y."/>
            <person name="White M."/>
            <person name="Kvist S."/>
            <person name="Moncalvo J.-M."/>
        </authorList>
    </citation>
    <scope>NUCLEOTIDE SEQUENCE [LARGE SCALE GENOMIC DNA]</scope>
    <source>
        <strain evidence="2">ID-206-W2</strain>
    </source>
</reference>
<evidence type="ECO:0000313" key="2">
    <source>
        <dbReference type="Proteomes" id="UP000187429"/>
    </source>
</evidence>
<proteinExistence type="predicted"/>
<keyword evidence="2" id="KW-1185">Reference proteome</keyword>
<accession>A0A1R1YPJ6</accession>
<organism evidence="1 2">
    <name type="scientific">Smittium culicis</name>
    <dbReference type="NCBI Taxonomy" id="133412"/>
    <lineage>
        <taxon>Eukaryota</taxon>
        <taxon>Fungi</taxon>
        <taxon>Fungi incertae sedis</taxon>
        <taxon>Zoopagomycota</taxon>
        <taxon>Kickxellomycotina</taxon>
        <taxon>Harpellomycetes</taxon>
        <taxon>Harpellales</taxon>
        <taxon>Legeriomycetaceae</taxon>
        <taxon>Smittium</taxon>
    </lineage>
</organism>
<comment type="caution">
    <text evidence="1">The sequence shown here is derived from an EMBL/GenBank/DDBJ whole genome shotgun (WGS) entry which is preliminary data.</text>
</comment>
<sequence length="208" mass="23932">MYQNTKLYTSSTKGQISESIYSSYDTDEELDYMNDEQEYNYNRSSIEDGNQMACHSKKIRTSRIIGDCYSADLMKNNTNNEIRSNHSGIQPIIDVVKFEKSNKSDLAIHDSICVKQNNDHINSFESRLSFDENHQSSSKISENGINILKTQIIQSKNISNANNSKLDHYRSKEARNSTIIPNENTFKSKFDRLKSDPSTKNSNSLWYL</sequence>
<dbReference type="AlphaFoldDB" id="A0A1R1YPJ6"/>
<name>A0A1R1YPJ6_9FUNG</name>
<dbReference type="Proteomes" id="UP000187429">
    <property type="component" value="Unassembled WGS sequence"/>
</dbReference>